<dbReference type="EC" id="2.5.1.15" evidence="5 12"/>
<evidence type="ECO:0000256" key="9">
    <source>
        <dbReference type="ARBA" id="ARBA00022842"/>
    </source>
</evidence>
<comment type="pathway">
    <text evidence="3 12">Cofactor biosynthesis; tetrahydrofolate biosynthesis; 7,8-dihydrofolate from 2-amino-4-hydroxy-6-hydroxymethyl-7,8-dihydropteridine diphosphate and 4-aminobenzoate: step 1/2.</text>
</comment>
<comment type="function">
    <text evidence="12">Catalyzes the condensation of para-aminobenzoate (pABA) with 6-hydroxymethyl-7,8-dihydropterin diphosphate (DHPt-PP) to form 7,8-dihydropteroate (H2Pte), the immediate precursor of folate derivatives.</text>
</comment>
<dbReference type="PROSITE" id="PS50972">
    <property type="entry name" value="PTERIN_BINDING"/>
    <property type="match status" value="1"/>
</dbReference>
<dbReference type="PROSITE" id="PS00792">
    <property type="entry name" value="DHPS_1"/>
    <property type="match status" value="1"/>
</dbReference>
<evidence type="ECO:0000256" key="1">
    <source>
        <dbReference type="ARBA" id="ARBA00000012"/>
    </source>
</evidence>
<dbReference type="PATRIC" id="fig|42253.5.peg.1750"/>
<gene>
    <name evidence="14" type="primary">folP</name>
    <name evidence="14" type="ORF">NITMOv2_1781</name>
</gene>
<evidence type="ECO:0000256" key="4">
    <source>
        <dbReference type="ARBA" id="ARBA00009503"/>
    </source>
</evidence>
<dbReference type="SUPFAM" id="SSF51717">
    <property type="entry name" value="Dihydropteroate synthetase-like"/>
    <property type="match status" value="1"/>
</dbReference>
<dbReference type="GO" id="GO:0046872">
    <property type="term" value="F:metal ion binding"/>
    <property type="evidence" value="ECO:0007669"/>
    <property type="project" value="UniProtKB-KW"/>
</dbReference>
<keyword evidence="15" id="KW-1185">Reference proteome</keyword>
<evidence type="ECO:0000256" key="5">
    <source>
        <dbReference type="ARBA" id="ARBA00012458"/>
    </source>
</evidence>
<comment type="similarity">
    <text evidence="4 12">Belongs to the DHPS family.</text>
</comment>
<dbReference type="RefSeq" id="WP_053379394.1">
    <property type="nucleotide sequence ID" value="NZ_CP011801.1"/>
</dbReference>
<dbReference type="InterPro" id="IPR045031">
    <property type="entry name" value="DHP_synth-like"/>
</dbReference>
<dbReference type="Gene3D" id="3.20.20.20">
    <property type="entry name" value="Dihydropteroate synthase-like"/>
    <property type="match status" value="1"/>
</dbReference>
<dbReference type="Pfam" id="PF00809">
    <property type="entry name" value="Pterin_bind"/>
    <property type="match status" value="1"/>
</dbReference>
<reference evidence="14 15" key="1">
    <citation type="journal article" date="2015" name="Proc. Natl. Acad. Sci. U.S.A.">
        <title>Expanded metabolic versatility of ubiquitous nitrite-oxidizing bacteria from the genus Nitrospira.</title>
        <authorList>
            <person name="Koch H."/>
            <person name="Lucker S."/>
            <person name="Albertsen M."/>
            <person name="Kitzinger K."/>
            <person name="Herbold C."/>
            <person name="Spieck E."/>
            <person name="Nielsen P.H."/>
            <person name="Wagner M."/>
            <person name="Daims H."/>
        </authorList>
    </citation>
    <scope>NUCLEOTIDE SEQUENCE [LARGE SCALE GENOMIC DNA]</scope>
    <source>
        <strain evidence="14 15">NSP M-1</strain>
    </source>
</reference>
<dbReference type="NCBIfam" id="TIGR01496">
    <property type="entry name" value="DHPS"/>
    <property type="match status" value="1"/>
</dbReference>
<dbReference type="Proteomes" id="UP000069205">
    <property type="component" value="Chromosome"/>
</dbReference>
<comment type="cofactor">
    <cofactor evidence="2 12">
        <name>Mg(2+)</name>
        <dbReference type="ChEBI" id="CHEBI:18420"/>
    </cofactor>
</comment>
<dbReference type="InterPro" id="IPR006390">
    <property type="entry name" value="DHP_synth_dom"/>
</dbReference>
<organism evidence="14 15">
    <name type="scientific">Nitrospira moscoviensis</name>
    <dbReference type="NCBI Taxonomy" id="42253"/>
    <lineage>
        <taxon>Bacteria</taxon>
        <taxon>Pseudomonadati</taxon>
        <taxon>Nitrospirota</taxon>
        <taxon>Nitrospiria</taxon>
        <taxon>Nitrospirales</taxon>
        <taxon>Nitrospiraceae</taxon>
        <taxon>Nitrospira</taxon>
    </lineage>
</organism>
<evidence type="ECO:0000256" key="12">
    <source>
        <dbReference type="RuleBase" id="RU361205"/>
    </source>
</evidence>
<evidence type="ECO:0000256" key="6">
    <source>
        <dbReference type="ARBA" id="ARBA00016919"/>
    </source>
</evidence>
<comment type="catalytic activity">
    <reaction evidence="1">
        <text>(7,8-dihydropterin-6-yl)methyl diphosphate + 4-aminobenzoate = 7,8-dihydropteroate + diphosphate</text>
        <dbReference type="Rhea" id="RHEA:19949"/>
        <dbReference type="ChEBI" id="CHEBI:17836"/>
        <dbReference type="ChEBI" id="CHEBI:17839"/>
        <dbReference type="ChEBI" id="CHEBI:33019"/>
        <dbReference type="ChEBI" id="CHEBI:72950"/>
        <dbReference type="EC" id="2.5.1.15"/>
    </reaction>
</comment>
<protein>
    <recommendedName>
        <fullName evidence="6 12">Dihydropteroate synthase</fullName>
        <shortName evidence="12">DHPS</shortName>
        <ecNumber evidence="5 12">2.5.1.15</ecNumber>
    </recommendedName>
    <alternativeName>
        <fullName evidence="11 12">Dihydropteroate pyrophosphorylase</fullName>
    </alternativeName>
</protein>
<dbReference type="GO" id="GO:0004156">
    <property type="term" value="F:dihydropteroate synthase activity"/>
    <property type="evidence" value="ECO:0007669"/>
    <property type="project" value="UniProtKB-EC"/>
</dbReference>
<dbReference type="OrthoDB" id="9811744at2"/>
<dbReference type="STRING" id="42253.NITMOv2_1781"/>
<dbReference type="InterPro" id="IPR011005">
    <property type="entry name" value="Dihydropteroate_synth-like_sf"/>
</dbReference>
<keyword evidence="8 12" id="KW-0479">Metal-binding</keyword>
<evidence type="ECO:0000259" key="13">
    <source>
        <dbReference type="PROSITE" id="PS50972"/>
    </source>
</evidence>
<dbReference type="GO" id="GO:0005829">
    <property type="term" value="C:cytosol"/>
    <property type="evidence" value="ECO:0007669"/>
    <property type="project" value="TreeGrafter"/>
</dbReference>
<accession>A0A0K2GB58</accession>
<dbReference type="PANTHER" id="PTHR20941:SF1">
    <property type="entry name" value="FOLIC ACID SYNTHESIS PROTEIN FOL1"/>
    <property type="match status" value="1"/>
</dbReference>
<evidence type="ECO:0000256" key="2">
    <source>
        <dbReference type="ARBA" id="ARBA00001946"/>
    </source>
</evidence>
<dbReference type="GO" id="GO:0046654">
    <property type="term" value="P:tetrahydrofolate biosynthetic process"/>
    <property type="evidence" value="ECO:0007669"/>
    <property type="project" value="UniProtKB-UniPathway"/>
</dbReference>
<evidence type="ECO:0000256" key="10">
    <source>
        <dbReference type="ARBA" id="ARBA00022909"/>
    </source>
</evidence>
<evidence type="ECO:0000256" key="7">
    <source>
        <dbReference type="ARBA" id="ARBA00022679"/>
    </source>
</evidence>
<dbReference type="CDD" id="cd00739">
    <property type="entry name" value="DHPS"/>
    <property type="match status" value="1"/>
</dbReference>
<keyword evidence="7 12" id="KW-0808">Transferase</keyword>
<evidence type="ECO:0000313" key="15">
    <source>
        <dbReference type="Proteomes" id="UP000069205"/>
    </source>
</evidence>
<dbReference type="UniPathway" id="UPA00077">
    <property type="reaction ID" value="UER00156"/>
</dbReference>
<dbReference type="EMBL" id="CP011801">
    <property type="protein sequence ID" value="ALA58201.1"/>
    <property type="molecule type" value="Genomic_DNA"/>
</dbReference>
<keyword evidence="10 12" id="KW-0289">Folate biosynthesis</keyword>
<evidence type="ECO:0000313" key="14">
    <source>
        <dbReference type="EMBL" id="ALA58201.1"/>
    </source>
</evidence>
<feature type="domain" description="Pterin-binding" evidence="13">
    <location>
        <begin position="27"/>
        <end position="280"/>
    </location>
</feature>
<evidence type="ECO:0000256" key="3">
    <source>
        <dbReference type="ARBA" id="ARBA00004763"/>
    </source>
</evidence>
<proteinExistence type="inferred from homology"/>
<dbReference type="InterPro" id="IPR000489">
    <property type="entry name" value="Pterin-binding_dom"/>
</dbReference>
<evidence type="ECO:0000256" key="8">
    <source>
        <dbReference type="ARBA" id="ARBA00022723"/>
    </source>
</evidence>
<sequence>MEQSLSQPVSSAWFLATGRVIDCAERPLIMGIVNVTPDSFYDGGRYADPGAAVAHAVALVEQGADILDIGAESTRPGAAPISEQEEIDRLIPVVSAAARRVRLPISVDTTKARVAELAIAAGASIINDVSALRFDPGMAGVIARSDAAVVLMHMQGTPRTMQQAPHYSDVVGEIREFFRERMQVAEQAGISESRIVLDPGIGFGKLLVHNLDILAHLSSFAMLNRPLLIGVSRKGFIGQLVDRPAAEREWGTAAAVALAVDRGVQILRVHDVAMMADVVKVACAMRRRAATRQEHYA</sequence>
<dbReference type="FunFam" id="3.20.20.20:FF:000006">
    <property type="entry name" value="Dihydropteroate synthase"/>
    <property type="match status" value="1"/>
</dbReference>
<dbReference type="GO" id="GO:0046656">
    <property type="term" value="P:folic acid biosynthetic process"/>
    <property type="evidence" value="ECO:0007669"/>
    <property type="project" value="UniProtKB-KW"/>
</dbReference>
<keyword evidence="9 12" id="KW-0460">Magnesium</keyword>
<dbReference type="PROSITE" id="PS00793">
    <property type="entry name" value="DHPS_2"/>
    <property type="match status" value="1"/>
</dbReference>
<dbReference type="KEGG" id="nmv:NITMOv2_1781"/>
<name>A0A0K2GB58_NITMO</name>
<evidence type="ECO:0000256" key="11">
    <source>
        <dbReference type="ARBA" id="ARBA00030193"/>
    </source>
</evidence>
<dbReference type="AlphaFoldDB" id="A0A0K2GB58"/>
<dbReference type="PANTHER" id="PTHR20941">
    <property type="entry name" value="FOLATE SYNTHESIS PROTEINS"/>
    <property type="match status" value="1"/>
</dbReference>